<dbReference type="InterPro" id="IPR013538">
    <property type="entry name" value="ASHA1/2-like_C"/>
</dbReference>
<dbReference type="AlphaFoldDB" id="A0A4R7I2N3"/>
<sequence>MSNSDTAPAVIITRTFEAPIDTVWSMFAEAEHFGAWYGPQGAELEVQRFEPEPGGDRLVCMRMPTPQGTHEMWFTGEFVELDPPTRLVYTESVCDATGRVLTATEMGMPEGAPTTTRVVVDLTSVGSEADGSTQLTLTHEGIPAGSPGEMGWQMALDKLAARLTP</sequence>
<dbReference type="InterPro" id="IPR023393">
    <property type="entry name" value="START-like_dom_sf"/>
</dbReference>
<dbReference type="Proteomes" id="UP000294558">
    <property type="component" value="Unassembled WGS sequence"/>
</dbReference>
<comment type="similarity">
    <text evidence="1">Belongs to the AHA1 family.</text>
</comment>
<gene>
    <name evidence="3" type="ORF">BDK89_2401</name>
</gene>
<name>A0A4R7I2N3_9ACTN</name>
<evidence type="ECO:0000259" key="2">
    <source>
        <dbReference type="Pfam" id="PF08327"/>
    </source>
</evidence>
<proteinExistence type="inferred from homology"/>
<evidence type="ECO:0000313" key="3">
    <source>
        <dbReference type="EMBL" id="TDT16803.1"/>
    </source>
</evidence>
<organism evidence="3 4">
    <name type="scientific">Ilumatobacter fluminis</name>
    <dbReference type="NCBI Taxonomy" id="467091"/>
    <lineage>
        <taxon>Bacteria</taxon>
        <taxon>Bacillati</taxon>
        <taxon>Actinomycetota</taxon>
        <taxon>Acidimicrobiia</taxon>
        <taxon>Acidimicrobiales</taxon>
        <taxon>Ilumatobacteraceae</taxon>
        <taxon>Ilumatobacter</taxon>
    </lineage>
</organism>
<evidence type="ECO:0000256" key="1">
    <source>
        <dbReference type="ARBA" id="ARBA00006817"/>
    </source>
</evidence>
<accession>A0A4R7I2N3</accession>
<dbReference type="EMBL" id="SOAU01000001">
    <property type="protein sequence ID" value="TDT16803.1"/>
    <property type="molecule type" value="Genomic_DNA"/>
</dbReference>
<dbReference type="SUPFAM" id="SSF55961">
    <property type="entry name" value="Bet v1-like"/>
    <property type="match status" value="1"/>
</dbReference>
<comment type="caution">
    <text evidence="3">The sequence shown here is derived from an EMBL/GenBank/DDBJ whole genome shotgun (WGS) entry which is preliminary data.</text>
</comment>
<dbReference type="Gene3D" id="3.30.530.20">
    <property type="match status" value="1"/>
</dbReference>
<reference evidence="3 4" key="1">
    <citation type="submission" date="2019-03" db="EMBL/GenBank/DDBJ databases">
        <title>Sequencing the genomes of 1000 actinobacteria strains.</title>
        <authorList>
            <person name="Klenk H.-P."/>
        </authorList>
    </citation>
    <scope>NUCLEOTIDE SEQUENCE [LARGE SCALE GENOMIC DNA]</scope>
    <source>
        <strain evidence="3 4">DSM 18936</strain>
    </source>
</reference>
<evidence type="ECO:0000313" key="4">
    <source>
        <dbReference type="Proteomes" id="UP000294558"/>
    </source>
</evidence>
<keyword evidence="4" id="KW-1185">Reference proteome</keyword>
<dbReference type="OrthoDB" id="5185819at2"/>
<dbReference type="CDD" id="cd07814">
    <property type="entry name" value="SRPBCC_CalC_Aha1-like"/>
    <property type="match status" value="1"/>
</dbReference>
<protein>
    <submittedName>
        <fullName evidence="3">Uncharacterized protein YndB with AHSA1/START domain</fullName>
    </submittedName>
</protein>
<dbReference type="Pfam" id="PF08327">
    <property type="entry name" value="AHSA1"/>
    <property type="match status" value="1"/>
</dbReference>
<feature type="domain" description="Activator of Hsp90 ATPase homologue 1/2-like C-terminal" evidence="2">
    <location>
        <begin position="18"/>
        <end position="163"/>
    </location>
</feature>
<dbReference type="RefSeq" id="WP_133869140.1">
    <property type="nucleotide sequence ID" value="NZ_SOAU01000001.1"/>
</dbReference>